<evidence type="ECO:0000313" key="13">
    <source>
        <dbReference type="Proteomes" id="UP000216871"/>
    </source>
</evidence>
<evidence type="ECO:0000259" key="10">
    <source>
        <dbReference type="PROSITE" id="PS51192"/>
    </source>
</evidence>
<dbReference type="InterPro" id="IPR011545">
    <property type="entry name" value="DEAD/DEAH_box_helicase_dom"/>
</dbReference>
<keyword evidence="4 12" id="KW-0347">Helicase</keyword>
<dbReference type="EMBL" id="MWWW01000022">
    <property type="protein sequence ID" value="OZG58226.1"/>
    <property type="molecule type" value="Genomic_DNA"/>
</dbReference>
<feature type="domain" description="Helicase ATP-binding" evidence="10">
    <location>
        <begin position="31"/>
        <end position="313"/>
    </location>
</feature>
<dbReference type="InterPro" id="IPR055367">
    <property type="entry name" value="WH4_Lhr"/>
</dbReference>
<dbReference type="InterPro" id="IPR013701">
    <property type="entry name" value="Lhr-like_DEAD/DEAH_assoc"/>
</dbReference>
<dbReference type="GO" id="GO:0005524">
    <property type="term" value="F:ATP binding"/>
    <property type="evidence" value="ECO:0007669"/>
    <property type="project" value="UniProtKB-KW"/>
</dbReference>
<dbReference type="GO" id="GO:0004386">
    <property type="term" value="F:helicase activity"/>
    <property type="evidence" value="ECO:0007669"/>
    <property type="project" value="UniProtKB-KW"/>
</dbReference>
<keyword evidence="7" id="KW-0234">DNA repair</keyword>
<dbReference type="InterPro" id="IPR055368">
    <property type="entry name" value="WH3_Lhr"/>
</dbReference>
<evidence type="ECO:0000256" key="1">
    <source>
        <dbReference type="ARBA" id="ARBA00022741"/>
    </source>
</evidence>
<keyword evidence="3" id="KW-0378">Hydrolase</keyword>
<feature type="region of interest" description="Disordered" evidence="9">
    <location>
        <begin position="1415"/>
        <end position="1461"/>
    </location>
</feature>
<evidence type="ECO:0000256" key="2">
    <source>
        <dbReference type="ARBA" id="ARBA00022763"/>
    </source>
</evidence>
<organism evidence="12 13">
    <name type="scientific">Bifidobacterium myosotis</name>
    <dbReference type="NCBI Taxonomy" id="1630166"/>
    <lineage>
        <taxon>Bacteria</taxon>
        <taxon>Bacillati</taxon>
        <taxon>Actinomycetota</taxon>
        <taxon>Actinomycetes</taxon>
        <taxon>Bifidobacteriales</taxon>
        <taxon>Bifidobacteriaceae</taxon>
        <taxon>Bifidobacterium</taxon>
    </lineage>
</organism>
<dbReference type="SMART" id="SM00487">
    <property type="entry name" value="DEXDc"/>
    <property type="match status" value="1"/>
</dbReference>
<sequence>MYESLSLFAEPTRVWFEHAFGRPTEAQAQAWPAIRSGRNVLVIAPTGSGKTLAAFLSAIDRLMVSPRPRRGRKGVRVLYISPLKALAVDVAKNLERPLEGIAMQCEAQGRPVPTIAVATRSGDTTAQERRRIASHPPDILVTTPESLYLLLTSKAGRILSTVDTVIVDEIHAVAGTKRGAHLALSLERLERLVVESRRREAMDRDGGDGDADDGRTGGGRMVQGVLGGNACPAGNPIVQDRSGIEMIPAESDGLVLGGSAQGGSASGDSVQGEGAPRVIARDASPLQRIGLSATVNPPEEAARFLGGGRPVTIVNPGGRPAMALRMVEPLADMRDLDSANVPQRAGGVDVPPGGHASMPHISGVTPAMQRLAERMGLPGSHAGGLPTDDEYGSVGASGGGRADFSAIVGARGDRTSGSIWPVVERSILDEILAHRTTLVFVNSRGVAEKLTARLNDMYAESHHGAVPADSGHADGYLGSPEGREGFAAHYDAVVGSTTMLVGSHEGEDVIAMAHHGSVSKDRRKLIEERLKRGELRCVVATSSLELGIDMGSVDLVIQVDTPLSVSSGLQRVGRADHQVGGVSHALFYPLTRMQIVTGAASLEAMATGDIEPLAVPRNPLDVLAQQTVAAASMHNLDADEWYATVCRAAPFAKLPRDMFDAVIGMMSGAYNAEEFSAFKPRLMWNREDGVISARPGAQKIAVTSGGTIPDRGLYTVVLPEADAGKGQRRVGELDEEMVYESRVGDVITLGTSTWQIQEITRDRVVVTPAPGRTARLPFWHGEGAGRDYGFSRTIGRFLRETSAGLIFAPALPRKDKDAISGSLLRGELSAQQTEGSHEGDPGRSVPSPEDSSSRFVPNPSSPLRKKLREAIPHAGETILGSPLRGELAAQQTEGISEETPITATTPSSPTFGTAILNRLRHDGLDDNAVSNLARLLSEQRSATGVVPDDHTLVVERTRDEDGGWRVVLLSPFGRRVHEPWAMAISRRLATRYGFDGQAYAADDGIVIQLPDGEGHIPMADLFLFDPEDLRADVERQVGESVLFAARFRECAARSLFMPRSEPGRRVPLWQQRLRAAQLLQSARTAKNFPLLLETARECLQDVYDMPALDEVMTGLQSGAIVVKDVETDTPSPFAENILFGFVGAVMYQYDQPQAERSAQLLSLDPQVLERLLGSTDMAQVLDPDVIRDVERELKEHTFWNELADDDLTGRVTRYAKTHGPFTGERLIADLHLTATDAVHTLDALAAKGELLQGHFMDADSTDADSDGMTSAGNGAAAVQWLHKDVFRRIRSRSLAKARKTIKPVEPSAYQMFLLDQQGVGPVGGERYEDADGLMRVIEQLEGVTLPAALWESFVFPARVRDYQPALLDELLTSGDVVWVGSKTGATGALETGEVAFHPVDSLLLDSMLSGPALSASLPSGRVSSSSAPSGAVSSGLAPSGTAPSGAIPPGRGGPDGPSVTVPESILAALDSGGAFHARQLADAAKRVWNETVEPDINPNTGEIIPQEWSERQFKDALWSLVWQGRVTNSSFAPVRALSAGSSTPRKTGASHRRGRVAPIRRAVTDMTLGGLWSAVPGVNQEAEDMQREQAERMLALIDVLLDRYGIIAQPLVDRENVPGGYSALYPVLKRLEEHGRLVRGMFVRGFGAAQFAERETVDALRHPLEERSHSVMALSVLDPANLAGTAIGWPAITANAAKPVRRAGSVVVLGAQGPMLYATVKSKRLTVFDSSDHQDAATDSEDRLRRAASELAYALKRDGSGTVTFADVNGEPLNARHPFARILHQAGFVPVPQGMRLY</sequence>
<keyword evidence="6" id="KW-0238">DNA-binding</keyword>
<feature type="compositionally biased region" description="Basic and acidic residues" evidence="9">
    <location>
        <begin position="197"/>
        <end position="215"/>
    </location>
</feature>
<evidence type="ECO:0000313" key="12">
    <source>
        <dbReference type="EMBL" id="OZG58226.1"/>
    </source>
</evidence>
<dbReference type="Pfam" id="PF08494">
    <property type="entry name" value="DEAD_assoc"/>
    <property type="match status" value="1"/>
</dbReference>
<feature type="domain" description="Helicase C-terminal" evidence="11">
    <location>
        <begin position="426"/>
        <end position="621"/>
    </location>
</feature>
<dbReference type="Pfam" id="PF00271">
    <property type="entry name" value="Helicase_C"/>
    <property type="match status" value="1"/>
</dbReference>
<dbReference type="GO" id="GO:0016887">
    <property type="term" value="F:ATP hydrolysis activity"/>
    <property type="evidence" value="ECO:0007669"/>
    <property type="project" value="TreeGrafter"/>
</dbReference>
<keyword evidence="8" id="KW-0413">Isomerase</keyword>
<dbReference type="Pfam" id="PF19306">
    <property type="entry name" value="WHD_Lhr"/>
    <property type="match status" value="1"/>
</dbReference>
<evidence type="ECO:0000256" key="7">
    <source>
        <dbReference type="ARBA" id="ARBA00023204"/>
    </source>
</evidence>
<dbReference type="Pfam" id="PF23235">
    <property type="entry name" value="WHD_3rd_Lhr"/>
    <property type="match status" value="1"/>
</dbReference>
<dbReference type="PANTHER" id="PTHR47962:SF5">
    <property type="entry name" value="ATP-DEPENDENT HELICASE LHR-RELATED"/>
    <property type="match status" value="1"/>
</dbReference>
<dbReference type="SMART" id="SM00490">
    <property type="entry name" value="HELICc"/>
    <property type="match status" value="1"/>
</dbReference>
<dbReference type="SUPFAM" id="SSF52540">
    <property type="entry name" value="P-loop containing nucleoside triphosphate hydrolases"/>
    <property type="match status" value="1"/>
</dbReference>
<accession>A0A261FH74</accession>
<dbReference type="Pfam" id="PF00270">
    <property type="entry name" value="DEAD"/>
    <property type="match status" value="1"/>
</dbReference>
<name>A0A261FH74_9BIFI</name>
<keyword evidence="5" id="KW-0067">ATP-binding</keyword>
<keyword evidence="2" id="KW-0227">DNA damage</keyword>
<reference evidence="12 13" key="1">
    <citation type="journal article" date="2017" name="BMC Genomics">
        <title>Comparative genomic and phylogenomic analyses of the Bifidobacteriaceae family.</title>
        <authorList>
            <person name="Lugli G.A."/>
            <person name="Milani C."/>
            <person name="Turroni F."/>
            <person name="Duranti S."/>
            <person name="Mancabelli L."/>
            <person name="Mangifesta M."/>
            <person name="Ferrario C."/>
            <person name="Modesto M."/>
            <person name="Mattarelli P."/>
            <person name="Jiri K."/>
            <person name="van Sinderen D."/>
            <person name="Ventura M."/>
        </authorList>
    </citation>
    <scope>NUCLEOTIDE SEQUENCE [LARGE SCALE GENOMIC DNA]</scope>
    <source>
        <strain evidence="12 13">DSM 100196</strain>
    </source>
</reference>
<gene>
    <name evidence="12" type="ORF">BMYO_1749</name>
</gene>
<feature type="region of interest" description="Disordered" evidence="9">
    <location>
        <begin position="875"/>
        <end position="908"/>
    </location>
</feature>
<keyword evidence="1" id="KW-0547">Nucleotide-binding</keyword>
<evidence type="ECO:0000256" key="3">
    <source>
        <dbReference type="ARBA" id="ARBA00022801"/>
    </source>
</evidence>
<dbReference type="PANTHER" id="PTHR47962">
    <property type="entry name" value="ATP-DEPENDENT HELICASE LHR-RELATED-RELATED"/>
    <property type="match status" value="1"/>
</dbReference>
<evidence type="ECO:0000256" key="5">
    <source>
        <dbReference type="ARBA" id="ARBA00022840"/>
    </source>
</evidence>
<dbReference type="InterPro" id="IPR027417">
    <property type="entry name" value="P-loop_NTPase"/>
</dbReference>
<feature type="compositionally biased region" description="Low complexity" evidence="9">
    <location>
        <begin position="1415"/>
        <end position="1440"/>
    </location>
</feature>
<proteinExistence type="predicted"/>
<protein>
    <submittedName>
        <fullName evidence="12">DEAD/DEAH box helicase</fullName>
    </submittedName>
</protein>
<dbReference type="PROSITE" id="PS51194">
    <property type="entry name" value="HELICASE_CTER"/>
    <property type="match status" value="1"/>
</dbReference>
<evidence type="ECO:0000259" key="11">
    <source>
        <dbReference type="PROSITE" id="PS51194"/>
    </source>
</evidence>
<dbReference type="Gene3D" id="3.40.50.300">
    <property type="entry name" value="P-loop containing nucleotide triphosphate hydrolases"/>
    <property type="match status" value="2"/>
</dbReference>
<dbReference type="InterPro" id="IPR045628">
    <property type="entry name" value="Lhr_WH_dom"/>
</dbReference>
<evidence type="ECO:0000256" key="9">
    <source>
        <dbReference type="SAM" id="MobiDB-lite"/>
    </source>
</evidence>
<dbReference type="InterPro" id="IPR001650">
    <property type="entry name" value="Helicase_C-like"/>
</dbReference>
<evidence type="ECO:0000256" key="6">
    <source>
        <dbReference type="ARBA" id="ARBA00023125"/>
    </source>
</evidence>
<dbReference type="InterPro" id="IPR052511">
    <property type="entry name" value="ATP-dep_Helicase"/>
</dbReference>
<evidence type="ECO:0000256" key="8">
    <source>
        <dbReference type="ARBA" id="ARBA00023235"/>
    </source>
</evidence>
<dbReference type="InterPro" id="IPR014001">
    <property type="entry name" value="Helicase_ATP-bd"/>
</dbReference>
<feature type="region of interest" description="Disordered" evidence="9">
    <location>
        <begin position="197"/>
        <end position="218"/>
    </location>
</feature>
<dbReference type="Proteomes" id="UP000216871">
    <property type="component" value="Unassembled WGS sequence"/>
</dbReference>
<dbReference type="GO" id="GO:0006281">
    <property type="term" value="P:DNA repair"/>
    <property type="evidence" value="ECO:0007669"/>
    <property type="project" value="UniProtKB-KW"/>
</dbReference>
<comment type="caution">
    <text evidence="12">The sequence shown here is derived from an EMBL/GenBank/DDBJ whole genome shotgun (WGS) entry which is preliminary data.</text>
</comment>
<dbReference type="GO" id="GO:0003677">
    <property type="term" value="F:DNA binding"/>
    <property type="evidence" value="ECO:0007669"/>
    <property type="project" value="UniProtKB-KW"/>
</dbReference>
<dbReference type="PROSITE" id="PS51192">
    <property type="entry name" value="HELICASE_ATP_BIND_1"/>
    <property type="match status" value="1"/>
</dbReference>
<feature type="region of interest" description="Disordered" evidence="9">
    <location>
        <begin position="828"/>
        <end position="863"/>
    </location>
</feature>
<evidence type="ECO:0000256" key="4">
    <source>
        <dbReference type="ARBA" id="ARBA00022806"/>
    </source>
</evidence>
<feature type="compositionally biased region" description="Low complexity" evidence="9">
    <location>
        <begin position="897"/>
        <end position="908"/>
    </location>
</feature>
<keyword evidence="13" id="KW-1185">Reference proteome</keyword>
<dbReference type="Pfam" id="PF23234">
    <property type="entry name" value="WHD_4th_Lhr"/>
    <property type="match status" value="1"/>
</dbReference>